<keyword evidence="1" id="KW-1133">Transmembrane helix</keyword>
<evidence type="ECO:0000256" key="1">
    <source>
        <dbReference type="SAM" id="Phobius"/>
    </source>
</evidence>
<feature type="transmembrane region" description="Helical" evidence="1">
    <location>
        <begin position="83"/>
        <end position="109"/>
    </location>
</feature>
<sequence length="116" mass="12840">MDLWHACVGSLISLPKKGSIVVYLPQVNLKHLSRLCRPGRQASNPPYFDFQTSLMAAISALPTCARLFEEQLPLLPQSSQHGVAVLVFILLFLILGKILLVCTGVYVVFLNNIIHL</sequence>
<evidence type="ECO:0000313" key="2">
    <source>
        <dbReference type="EMBL" id="KAK4734067.1"/>
    </source>
</evidence>
<comment type="caution">
    <text evidence="2">The sequence shown here is derived from an EMBL/GenBank/DDBJ whole genome shotgun (WGS) entry which is preliminary data.</text>
</comment>
<keyword evidence="1" id="KW-0472">Membrane</keyword>
<reference evidence="2 3" key="1">
    <citation type="submission" date="2023-10" db="EMBL/GenBank/DDBJ databases">
        <title>Genome-Wide Identification Analysis in wild type Solanum Pinnatisectum Reveals Some Genes Defensing Phytophthora Infestans.</title>
        <authorList>
            <person name="Sun C."/>
        </authorList>
    </citation>
    <scope>NUCLEOTIDE SEQUENCE [LARGE SCALE GENOMIC DNA]</scope>
    <source>
        <strain evidence="2">LQN</strain>
        <tissue evidence="2">Leaf</tissue>
    </source>
</reference>
<protein>
    <submittedName>
        <fullName evidence="2">Uncharacterized protein</fullName>
    </submittedName>
</protein>
<name>A0AAV9MBE1_9SOLN</name>
<accession>A0AAV9MBE1</accession>
<dbReference type="EMBL" id="JAWPEI010000002">
    <property type="protein sequence ID" value="KAK4734067.1"/>
    <property type="molecule type" value="Genomic_DNA"/>
</dbReference>
<proteinExistence type="predicted"/>
<organism evidence="2 3">
    <name type="scientific">Solanum pinnatisectum</name>
    <name type="common">tansyleaf nightshade</name>
    <dbReference type="NCBI Taxonomy" id="50273"/>
    <lineage>
        <taxon>Eukaryota</taxon>
        <taxon>Viridiplantae</taxon>
        <taxon>Streptophyta</taxon>
        <taxon>Embryophyta</taxon>
        <taxon>Tracheophyta</taxon>
        <taxon>Spermatophyta</taxon>
        <taxon>Magnoliopsida</taxon>
        <taxon>eudicotyledons</taxon>
        <taxon>Gunneridae</taxon>
        <taxon>Pentapetalae</taxon>
        <taxon>asterids</taxon>
        <taxon>lamiids</taxon>
        <taxon>Solanales</taxon>
        <taxon>Solanaceae</taxon>
        <taxon>Solanoideae</taxon>
        <taxon>Solaneae</taxon>
        <taxon>Solanum</taxon>
    </lineage>
</organism>
<dbReference type="AlphaFoldDB" id="A0AAV9MBE1"/>
<gene>
    <name evidence="2" type="ORF">R3W88_008328</name>
</gene>
<evidence type="ECO:0000313" key="3">
    <source>
        <dbReference type="Proteomes" id="UP001311915"/>
    </source>
</evidence>
<keyword evidence="3" id="KW-1185">Reference proteome</keyword>
<keyword evidence="1" id="KW-0812">Transmembrane</keyword>
<dbReference type="Proteomes" id="UP001311915">
    <property type="component" value="Unassembled WGS sequence"/>
</dbReference>